<keyword evidence="2" id="KW-1133">Transmembrane helix</keyword>
<feature type="transmembrane region" description="Helical" evidence="2">
    <location>
        <begin position="97"/>
        <end position="117"/>
    </location>
</feature>
<feature type="transmembrane region" description="Helical" evidence="2">
    <location>
        <begin position="73"/>
        <end position="90"/>
    </location>
</feature>
<dbReference type="RefSeq" id="WP_023586897.1">
    <property type="nucleotide sequence ID" value="NZ_ASHX02000001.1"/>
</dbReference>
<feature type="transmembrane region" description="Helical" evidence="2">
    <location>
        <begin position="123"/>
        <end position="141"/>
    </location>
</feature>
<feature type="region of interest" description="Disordered" evidence="1">
    <location>
        <begin position="433"/>
        <end position="453"/>
    </location>
</feature>
<dbReference type="EMBL" id="ASHX02000001">
    <property type="protein sequence ID" value="OEJ94710.1"/>
    <property type="molecule type" value="Genomic_DNA"/>
</dbReference>
<accession>A0A1D3DQW5</accession>
<evidence type="ECO:0000256" key="2">
    <source>
        <dbReference type="SAM" id="Phobius"/>
    </source>
</evidence>
<reference evidence="3 4" key="1">
    <citation type="journal article" date="2013" name="Genome Announc.">
        <title>Genome Sequence of Streptomyces violaceusniger Strain SPC6, a Halotolerant Streptomycete That Exhibits Rapid Growth and Development.</title>
        <authorList>
            <person name="Chen X."/>
            <person name="Zhang B."/>
            <person name="Zhang W."/>
            <person name="Wu X."/>
            <person name="Zhang M."/>
            <person name="Chen T."/>
            <person name="Liu G."/>
            <person name="Dyson P."/>
        </authorList>
    </citation>
    <scope>NUCLEOTIDE SEQUENCE [LARGE SCALE GENOMIC DNA]</scope>
    <source>
        <strain evidence="3 4">SPC6</strain>
    </source>
</reference>
<feature type="region of interest" description="Disordered" evidence="1">
    <location>
        <begin position="342"/>
        <end position="365"/>
    </location>
</feature>
<feature type="transmembrane region" description="Helical" evidence="2">
    <location>
        <begin position="502"/>
        <end position="523"/>
    </location>
</feature>
<keyword evidence="2" id="KW-0812">Transmembrane</keyword>
<gene>
    <name evidence="3" type="ORF">J116_009730</name>
</gene>
<evidence type="ECO:0000313" key="3">
    <source>
        <dbReference type="EMBL" id="OEJ94710.1"/>
    </source>
</evidence>
<feature type="transmembrane region" description="Helical" evidence="2">
    <location>
        <begin position="620"/>
        <end position="638"/>
    </location>
</feature>
<protein>
    <submittedName>
        <fullName evidence="3">Uncharacterized protein</fullName>
    </submittedName>
</protein>
<evidence type="ECO:0000313" key="4">
    <source>
        <dbReference type="Proteomes" id="UP000095329"/>
    </source>
</evidence>
<feature type="compositionally biased region" description="Acidic residues" evidence="1">
    <location>
        <begin position="353"/>
        <end position="365"/>
    </location>
</feature>
<dbReference type="eggNOG" id="ENOG5033C6I">
    <property type="taxonomic scope" value="Bacteria"/>
</dbReference>
<dbReference type="AlphaFoldDB" id="A0A1D3DQW5"/>
<feature type="transmembrane region" description="Helical" evidence="2">
    <location>
        <begin position="266"/>
        <end position="288"/>
    </location>
</feature>
<keyword evidence="4" id="KW-1185">Reference proteome</keyword>
<comment type="caution">
    <text evidence="3">The sequence shown here is derived from an EMBL/GenBank/DDBJ whole genome shotgun (WGS) entry which is preliminary data.</text>
</comment>
<name>A0A1D3DQW5_9ACTN</name>
<feature type="transmembrane region" description="Helical" evidence="2">
    <location>
        <begin position="29"/>
        <end position="53"/>
    </location>
</feature>
<keyword evidence="2" id="KW-0472">Membrane</keyword>
<dbReference type="OrthoDB" id="3824601at2"/>
<organism evidence="3 4">
    <name type="scientific">Streptomyces thermolilacinus SPC6</name>
    <dbReference type="NCBI Taxonomy" id="1306406"/>
    <lineage>
        <taxon>Bacteria</taxon>
        <taxon>Bacillati</taxon>
        <taxon>Actinomycetota</taxon>
        <taxon>Actinomycetes</taxon>
        <taxon>Kitasatosporales</taxon>
        <taxon>Streptomycetaceae</taxon>
        <taxon>Streptomyces</taxon>
    </lineage>
</organism>
<evidence type="ECO:0000256" key="1">
    <source>
        <dbReference type="SAM" id="MobiDB-lite"/>
    </source>
</evidence>
<proteinExistence type="predicted"/>
<feature type="transmembrane region" description="Helical" evidence="2">
    <location>
        <begin position="479"/>
        <end position="496"/>
    </location>
</feature>
<sequence length="639" mass="68145">MDTTSPVPLPADRIPPGTADWRTPDARRWLAAVPAAWAHPLWAVLAVALTAVWGIAAAPDTDCTVAEPCGTDWPGLCVAAALPLTLYWVVRQPRLALPGLAVVVVGDLAVNGAAAMLGEPPVLAFFAAVAFTAAGLLHRIAAAGRQRALAREAAGPAVHPVPAAALAFRRGRLSFALAALLLAAAVFGFWQGQRVAEEYERRAAALTPVTGTVTKSDHDELVLDVAVGERVHRVETLFPELYPVDSRAELLVDGDWVRLVAEPYDIFGWELLVLTGLVGGLAFLANAVDGRTRSRQLHRGPLPVLRVLVREGHDDGRTWVYAADDLAAERPLLHFHSLYSFEEQPGAPRGPQDEDEADDEEDDELAEGLRKVGAILKGEDPPPPLREAVLYGLPYTGTELAFVAPDDEEPGGVAVECSVTAVKPAVPGLFGGGLPDAAPGSSARPGDGRAHRRPVDEVAATLEPSAAPRTWGADRVSRGVGVFLLAVQGGGVWALLDDVSWLSVFPLIGLLFVVTSASTALNWRLTADRDGLWIAGPWRVRRVLWDDVTAVRHDRGGDLVVARDGDTEVTLSPVGWPWLERRLGREPYAPRAADEAHALLRRPALRPLENATPAQQGMPVGPLIAVVSALWGVAVLLLL</sequence>
<dbReference type="Proteomes" id="UP000095329">
    <property type="component" value="Unassembled WGS sequence"/>
</dbReference>
<feature type="transmembrane region" description="Helical" evidence="2">
    <location>
        <begin position="173"/>
        <end position="190"/>
    </location>
</feature>